<dbReference type="InterPro" id="IPR058245">
    <property type="entry name" value="NreC/VraR/RcsB-like_REC"/>
</dbReference>
<dbReference type="Proteomes" id="UP000729733">
    <property type="component" value="Unassembled WGS sequence"/>
</dbReference>
<feature type="domain" description="Response regulatory" evidence="4">
    <location>
        <begin position="3"/>
        <end position="119"/>
    </location>
</feature>
<protein>
    <submittedName>
        <fullName evidence="5">Response regulator transcription factor</fullName>
    </submittedName>
</protein>
<dbReference type="GO" id="GO:0000160">
    <property type="term" value="P:phosphorelay signal transduction system"/>
    <property type="evidence" value="ECO:0007669"/>
    <property type="project" value="InterPro"/>
</dbReference>
<sequence>MIKILIVDDQNFTRQALQAILEAESDFEIIGKATSGSEALVQMEQKETDIVIVDLEMPEMDGLTVTKIINQRFPDTRVIILSSHDDKANINAAVEAGARGYLLKSTSTQEIADTIRAVERGYFQLGPGLFEKLLSHLIQEKEAAATNLSQLENKYAQSMVSLEEKIIARNDAQRQELYEEIELQISSLKQDFRDGLENFQYQVSNQLQNGIEAASIKFNNSTPNLQEIDLQIDNRNLEQQRYINTLFAGSKQAIQKLETQLNQMRYFVGIAVLVFIAVIMLLLY</sequence>
<proteinExistence type="predicted"/>
<dbReference type="InterPro" id="IPR039420">
    <property type="entry name" value="WalR-like"/>
</dbReference>
<dbReference type="PANTHER" id="PTHR43214">
    <property type="entry name" value="TWO-COMPONENT RESPONSE REGULATOR"/>
    <property type="match status" value="1"/>
</dbReference>
<keyword evidence="2" id="KW-0597">Phosphoprotein</keyword>
<name>A0A964BP72_9CYAN</name>
<dbReference type="AlphaFoldDB" id="A0A964BP72"/>
<reference evidence="5" key="1">
    <citation type="journal article" date="2021" name="Antonie Van Leeuwenhoek">
        <title>Draft genome and description of Waterburya agarophytonicola gen. nov. sp. nov. (Pleurocapsales, Cyanobacteria): a seaweed symbiont.</title>
        <authorList>
            <person name="Bonthond G."/>
            <person name="Shalygin S."/>
            <person name="Bayer T."/>
            <person name="Weinberger F."/>
        </authorList>
    </citation>
    <scope>NUCLEOTIDE SEQUENCE</scope>
    <source>
        <strain evidence="5">KI4</strain>
    </source>
</reference>
<evidence type="ECO:0000313" key="6">
    <source>
        <dbReference type="Proteomes" id="UP000729733"/>
    </source>
</evidence>
<evidence type="ECO:0000256" key="2">
    <source>
        <dbReference type="PROSITE-ProRule" id="PRU00169"/>
    </source>
</evidence>
<evidence type="ECO:0000259" key="4">
    <source>
        <dbReference type="PROSITE" id="PS50110"/>
    </source>
</evidence>
<dbReference type="SMART" id="SM00448">
    <property type="entry name" value="REC"/>
    <property type="match status" value="1"/>
</dbReference>
<organism evidence="5 6">
    <name type="scientific">Waterburya agarophytonicola KI4</name>
    <dbReference type="NCBI Taxonomy" id="2874699"/>
    <lineage>
        <taxon>Bacteria</taxon>
        <taxon>Bacillati</taxon>
        <taxon>Cyanobacteriota</taxon>
        <taxon>Cyanophyceae</taxon>
        <taxon>Pleurocapsales</taxon>
        <taxon>Hyellaceae</taxon>
        <taxon>Waterburya</taxon>
        <taxon>Waterburya agarophytonicola</taxon>
    </lineage>
</organism>
<keyword evidence="1" id="KW-0238">DNA-binding</keyword>
<evidence type="ECO:0000313" key="5">
    <source>
        <dbReference type="EMBL" id="MCC0176865.1"/>
    </source>
</evidence>
<keyword evidence="3" id="KW-0812">Transmembrane</keyword>
<dbReference type="CDD" id="cd17535">
    <property type="entry name" value="REC_NarL-like"/>
    <property type="match status" value="1"/>
</dbReference>
<evidence type="ECO:0000256" key="1">
    <source>
        <dbReference type="ARBA" id="ARBA00023125"/>
    </source>
</evidence>
<dbReference type="PANTHER" id="PTHR43214:SF43">
    <property type="entry name" value="TWO-COMPONENT RESPONSE REGULATOR"/>
    <property type="match status" value="1"/>
</dbReference>
<dbReference type="Gene3D" id="3.40.50.2300">
    <property type="match status" value="1"/>
</dbReference>
<keyword evidence="6" id="KW-1185">Reference proteome</keyword>
<dbReference type="Pfam" id="PF00072">
    <property type="entry name" value="Response_reg"/>
    <property type="match status" value="1"/>
</dbReference>
<dbReference type="RefSeq" id="WP_229639901.1">
    <property type="nucleotide sequence ID" value="NZ_JADWDC010000013.1"/>
</dbReference>
<dbReference type="GO" id="GO:0003677">
    <property type="term" value="F:DNA binding"/>
    <property type="evidence" value="ECO:0007669"/>
    <property type="project" value="UniProtKB-KW"/>
</dbReference>
<dbReference type="InterPro" id="IPR001789">
    <property type="entry name" value="Sig_transdc_resp-reg_receiver"/>
</dbReference>
<keyword evidence="3" id="KW-0472">Membrane</keyword>
<feature type="modified residue" description="4-aspartylphosphate" evidence="2">
    <location>
        <position position="54"/>
    </location>
</feature>
<gene>
    <name evidence="5" type="ORF">I4641_07725</name>
</gene>
<dbReference type="EMBL" id="JADWDC010000013">
    <property type="protein sequence ID" value="MCC0176865.1"/>
    <property type="molecule type" value="Genomic_DNA"/>
</dbReference>
<accession>A0A964BP72</accession>
<dbReference type="SUPFAM" id="SSF52172">
    <property type="entry name" value="CheY-like"/>
    <property type="match status" value="1"/>
</dbReference>
<dbReference type="PROSITE" id="PS50110">
    <property type="entry name" value="RESPONSE_REGULATORY"/>
    <property type="match status" value="1"/>
</dbReference>
<comment type="caution">
    <text evidence="5">The sequence shown here is derived from an EMBL/GenBank/DDBJ whole genome shotgun (WGS) entry which is preliminary data.</text>
</comment>
<dbReference type="InterPro" id="IPR011006">
    <property type="entry name" value="CheY-like_superfamily"/>
</dbReference>
<evidence type="ECO:0000256" key="3">
    <source>
        <dbReference type="SAM" id="Phobius"/>
    </source>
</evidence>
<feature type="transmembrane region" description="Helical" evidence="3">
    <location>
        <begin position="264"/>
        <end position="283"/>
    </location>
</feature>
<keyword evidence="3" id="KW-1133">Transmembrane helix</keyword>